<organism evidence="6 7">
    <name type="scientific">Triticum turgidum subsp. durum</name>
    <name type="common">Durum wheat</name>
    <name type="synonym">Triticum durum</name>
    <dbReference type="NCBI Taxonomy" id="4567"/>
    <lineage>
        <taxon>Eukaryota</taxon>
        <taxon>Viridiplantae</taxon>
        <taxon>Streptophyta</taxon>
        <taxon>Embryophyta</taxon>
        <taxon>Tracheophyta</taxon>
        <taxon>Spermatophyta</taxon>
        <taxon>Magnoliopsida</taxon>
        <taxon>Liliopsida</taxon>
        <taxon>Poales</taxon>
        <taxon>Poaceae</taxon>
        <taxon>BOP clade</taxon>
        <taxon>Pooideae</taxon>
        <taxon>Triticodae</taxon>
        <taxon>Triticeae</taxon>
        <taxon>Triticinae</taxon>
        <taxon>Triticum</taxon>
    </lineage>
</organism>
<gene>
    <name evidence="6" type="ORF">TRITD_6Av1G002190</name>
</gene>
<evidence type="ECO:0000313" key="6">
    <source>
        <dbReference type="EMBL" id="VAI41324.1"/>
    </source>
</evidence>
<keyword evidence="2" id="KW-0325">Glycoprotein</keyword>
<dbReference type="PANTHER" id="PTHR31458">
    <property type="entry name" value="POLYGALACTURONASE 1 BETA-LIKE PROTEIN 2"/>
    <property type="match status" value="1"/>
</dbReference>
<evidence type="ECO:0000256" key="3">
    <source>
        <dbReference type="SAM" id="MobiDB-lite"/>
    </source>
</evidence>
<feature type="region of interest" description="Disordered" evidence="3">
    <location>
        <begin position="54"/>
        <end position="76"/>
    </location>
</feature>
<dbReference type="PANTHER" id="PTHR31458:SF4">
    <property type="entry name" value="BURP DOMAIN-CONTAINING PROTEIN 14"/>
    <property type="match status" value="1"/>
</dbReference>
<proteinExistence type="predicted"/>
<evidence type="ECO:0000256" key="4">
    <source>
        <dbReference type="SAM" id="SignalP"/>
    </source>
</evidence>
<dbReference type="Pfam" id="PF03181">
    <property type="entry name" value="BURP"/>
    <property type="match status" value="1"/>
</dbReference>
<sequence>MALPRRSHLFLVTVVLLLLSRLPRSSPTYIDVSPCPSPAARPLTPLWFPRAAVGSPSTSPAYDPRPSELYDPRPRFPTARGLPRSSLLSGALSPSAAPPLRGGADAFAVYSRGQVNPVDSFHRYGKGSLGRNDSFATYQALGNVGTASFNSYTAGATGGAGEFAEYDGETNTVAVTFANYDVAGNGRSRDFSAYTQDANSGVESFTGYGRTANSVGESFNSYGNRTNSIMSAFINYGDKANSATDTFDSYGVNGNTPQNTFRSYSSGSNGGADDFKGYRDNANVGDDSFTSYANDANGATADFQSYGKSVNPGSVGFKGYGQGANPNHRIGFTRYTGDNTTFKAYSNEGVEFKEYQNMSRMEVSKLAANLSLSSSGNHRPPPKWSPEPGKVVGVAGGHTTRSVSCHQSMFPYLVYYCHSVPSVRVYEAEILAVETGRKINRGVAICHLDTSDWSPGHGAFAALGGKPGEMEVCHWIFQGDMVWTVAD</sequence>
<dbReference type="Proteomes" id="UP000324705">
    <property type="component" value="Chromosome 6A"/>
</dbReference>
<feature type="compositionally biased region" description="Basic and acidic residues" evidence="3">
    <location>
        <begin position="65"/>
        <end position="74"/>
    </location>
</feature>
<dbReference type="Gramene" id="TRITD6Av1G002190.2">
    <property type="protein sequence ID" value="TRITD6Av1G002190.2"/>
    <property type="gene ID" value="TRITD6Av1G002190"/>
</dbReference>
<dbReference type="AlphaFoldDB" id="A0A9R0XQS5"/>
<keyword evidence="7" id="KW-1185">Reference proteome</keyword>
<evidence type="ECO:0000256" key="2">
    <source>
        <dbReference type="ARBA" id="ARBA00023180"/>
    </source>
</evidence>
<feature type="chain" id="PRO_5040375752" description="BURP domain-containing protein" evidence="4">
    <location>
        <begin position="28"/>
        <end position="487"/>
    </location>
</feature>
<dbReference type="EMBL" id="LT934121">
    <property type="protein sequence ID" value="VAI41324.1"/>
    <property type="molecule type" value="Genomic_DNA"/>
</dbReference>
<dbReference type="SMART" id="SM01045">
    <property type="entry name" value="BURP"/>
    <property type="match status" value="1"/>
</dbReference>
<evidence type="ECO:0000256" key="1">
    <source>
        <dbReference type="ARBA" id="ARBA00022729"/>
    </source>
</evidence>
<accession>A0A9R0XQS5</accession>
<dbReference type="InterPro" id="IPR004873">
    <property type="entry name" value="BURP_dom"/>
</dbReference>
<feature type="domain" description="BURP" evidence="5">
    <location>
        <begin position="363"/>
        <end position="486"/>
    </location>
</feature>
<keyword evidence="1 4" id="KW-0732">Signal</keyword>
<name>A0A9R0XQS5_TRITD</name>
<evidence type="ECO:0000313" key="7">
    <source>
        <dbReference type="Proteomes" id="UP000324705"/>
    </source>
</evidence>
<dbReference type="PROSITE" id="PS51277">
    <property type="entry name" value="BURP"/>
    <property type="match status" value="1"/>
</dbReference>
<evidence type="ECO:0000259" key="5">
    <source>
        <dbReference type="PROSITE" id="PS51277"/>
    </source>
</evidence>
<reference evidence="6 7" key="1">
    <citation type="submission" date="2017-09" db="EMBL/GenBank/DDBJ databases">
        <authorList>
            <consortium name="International Durum Wheat Genome Sequencing Consortium (IDWGSC)"/>
            <person name="Milanesi L."/>
        </authorList>
    </citation>
    <scope>NUCLEOTIDE SEQUENCE [LARGE SCALE GENOMIC DNA]</scope>
    <source>
        <strain evidence="7">cv. Svevo</strain>
    </source>
</reference>
<feature type="signal peptide" evidence="4">
    <location>
        <begin position="1"/>
        <end position="27"/>
    </location>
</feature>
<dbReference type="InterPro" id="IPR051897">
    <property type="entry name" value="PG-associated_BURP"/>
</dbReference>
<protein>
    <recommendedName>
        <fullName evidence="5">BURP domain-containing protein</fullName>
    </recommendedName>
</protein>